<dbReference type="Proteomes" id="UP000051751">
    <property type="component" value="Unassembled WGS sequence"/>
</dbReference>
<evidence type="ECO:0000313" key="7">
    <source>
        <dbReference type="Proteomes" id="UP000051751"/>
    </source>
</evidence>
<dbReference type="Proteomes" id="UP000051645">
    <property type="component" value="Unassembled WGS sequence"/>
</dbReference>
<feature type="DNA-binding region" description="H-T-H motif" evidence="2">
    <location>
        <begin position="29"/>
        <end position="48"/>
    </location>
</feature>
<dbReference type="InterPro" id="IPR054422">
    <property type="entry name" value="TetR-like_HI_0893_C"/>
</dbReference>
<protein>
    <recommendedName>
        <fullName evidence="3">HTH tetR-type domain-containing protein</fullName>
    </recommendedName>
</protein>
<dbReference type="Gene3D" id="1.10.357.10">
    <property type="entry name" value="Tetracycline Repressor, domain 2"/>
    <property type="match status" value="1"/>
</dbReference>
<accession>A0A0R2FWH7</accession>
<evidence type="ECO:0000313" key="4">
    <source>
        <dbReference type="EMBL" id="KRN28867.1"/>
    </source>
</evidence>
<sequence>MRTKDKNKMTAIRQATLRLAREQGIQNLSMAKIAKQAHVSPATLYIYYPDQKAMFSQIYLEVKDIIDGDLYHEVDRQAPVRVQFEALMLNYAHTTLSHPDETNFMQAVQQNPSLVSEAAFQKGQQRGAYLEALYQRGVAEQLLQALPLPIVVAHTFQPLAYLVQTATQTQTALPDKWLKQSIQMSWNALRV</sequence>
<dbReference type="GO" id="GO:0003700">
    <property type="term" value="F:DNA-binding transcription factor activity"/>
    <property type="evidence" value="ECO:0007669"/>
    <property type="project" value="TreeGrafter"/>
</dbReference>
<dbReference type="InterPro" id="IPR050109">
    <property type="entry name" value="HTH-type_TetR-like_transc_reg"/>
</dbReference>
<dbReference type="AlphaFoldDB" id="A0A0R2FWH7"/>
<dbReference type="InterPro" id="IPR001647">
    <property type="entry name" value="HTH_TetR"/>
</dbReference>
<evidence type="ECO:0000259" key="3">
    <source>
        <dbReference type="PROSITE" id="PS50977"/>
    </source>
</evidence>
<evidence type="ECO:0000313" key="6">
    <source>
        <dbReference type="Proteomes" id="UP000051645"/>
    </source>
</evidence>
<feature type="domain" description="HTH tetR-type" evidence="3">
    <location>
        <begin position="6"/>
        <end position="66"/>
    </location>
</feature>
<comment type="caution">
    <text evidence="5">The sequence shown here is derived from an EMBL/GenBank/DDBJ whole genome shotgun (WGS) entry which is preliminary data.</text>
</comment>
<dbReference type="EMBL" id="JQAZ01000002">
    <property type="protein sequence ID" value="KRN32723.1"/>
    <property type="molecule type" value="Genomic_DNA"/>
</dbReference>
<dbReference type="PANTHER" id="PTHR30055">
    <property type="entry name" value="HTH-TYPE TRANSCRIPTIONAL REGULATOR RUTR"/>
    <property type="match status" value="1"/>
</dbReference>
<dbReference type="Pfam" id="PF00440">
    <property type="entry name" value="TetR_N"/>
    <property type="match status" value="1"/>
</dbReference>
<evidence type="ECO:0000256" key="1">
    <source>
        <dbReference type="ARBA" id="ARBA00023125"/>
    </source>
</evidence>
<dbReference type="SUPFAM" id="SSF46689">
    <property type="entry name" value="Homeodomain-like"/>
    <property type="match status" value="1"/>
</dbReference>
<proteinExistence type="predicted"/>
<dbReference type="EMBL" id="JQAT01000002">
    <property type="protein sequence ID" value="KRN28867.1"/>
    <property type="molecule type" value="Genomic_DNA"/>
</dbReference>
<dbReference type="GO" id="GO:0000976">
    <property type="term" value="F:transcription cis-regulatory region binding"/>
    <property type="evidence" value="ECO:0007669"/>
    <property type="project" value="TreeGrafter"/>
</dbReference>
<dbReference type="Pfam" id="PF22604">
    <property type="entry name" value="TetR_HI_0893_C"/>
    <property type="match status" value="1"/>
</dbReference>
<reference evidence="6 7" key="1">
    <citation type="journal article" date="2015" name="Genome Announc.">
        <title>Expanding the biotechnology potential of lactobacilli through comparative genomics of 213 strains and associated genera.</title>
        <authorList>
            <person name="Sun Z."/>
            <person name="Harris H.M."/>
            <person name="McCann A."/>
            <person name="Guo C."/>
            <person name="Argimon S."/>
            <person name="Zhang W."/>
            <person name="Yang X."/>
            <person name="Jeffery I.B."/>
            <person name="Cooney J.C."/>
            <person name="Kagawa T.F."/>
            <person name="Liu W."/>
            <person name="Song Y."/>
            <person name="Salvetti E."/>
            <person name="Wrobel A."/>
            <person name="Rasinkangas P."/>
            <person name="Parkhill J."/>
            <person name="Rea M.C."/>
            <person name="O'Sullivan O."/>
            <person name="Ritari J."/>
            <person name="Douillard F.P."/>
            <person name="Paul Ross R."/>
            <person name="Yang R."/>
            <person name="Briner A.E."/>
            <person name="Felis G.E."/>
            <person name="de Vos W.M."/>
            <person name="Barrangou R."/>
            <person name="Klaenhammer T.R."/>
            <person name="Caufield P.W."/>
            <person name="Cui Y."/>
            <person name="Zhang H."/>
            <person name="O'Toole P.W."/>
        </authorList>
    </citation>
    <scope>NUCLEOTIDE SEQUENCE [LARGE SCALE GENOMIC DNA]</scope>
    <source>
        <strain evidence="4 7">ATCC BAA-66</strain>
        <strain evidence="5 6">DSM 13344</strain>
    </source>
</reference>
<dbReference type="PATRIC" id="fig|81857.3.peg.1081"/>
<name>A0A0R2FWH7_9LACO</name>
<evidence type="ECO:0000313" key="5">
    <source>
        <dbReference type="EMBL" id="KRN32723.1"/>
    </source>
</evidence>
<dbReference type="PANTHER" id="PTHR30055:SF207">
    <property type="entry name" value="HTH-TYPE TRANSCRIPTIONAL REPRESSOR FATR"/>
    <property type="match status" value="1"/>
</dbReference>
<dbReference type="PROSITE" id="PS50977">
    <property type="entry name" value="HTH_TETR_2"/>
    <property type="match status" value="1"/>
</dbReference>
<keyword evidence="1 2" id="KW-0238">DNA-binding</keyword>
<dbReference type="InterPro" id="IPR009057">
    <property type="entry name" value="Homeodomain-like_sf"/>
</dbReference>
<evidence type="ECO:0000256" key="2">
    <source>
        <dbReference type="PROSITE-ProRule" id="PRU00335"/>
    </source>
</evidence>
<keyword evidence="6" id="KW-1185">Reference proteome</keyword>
<organism evidence="5 6">
    <name type="scientific">Lactobacillus selangorensis</name>
    <dbReference type="NCBI Taxonomy" id="81857"/>
    <lineage>
        <taxon>Bacteria</taxon>
        <taxon>Bacillati</taxon>
        <taxon>Bacillota</taxon>
        <taxon>Bacilli</taxon>
        <taxon>Lactobacillales</taxon>
        <taxon>Lactobacillaceae</taxon>
        <taxon>Lactobacillus</taxon>
    </lineage>
</organism>
<dbReference type="STRING" id="81857.IV38_GL001075"/>
<gene>
    <name evidence="4" type="ORF">IV38_GL001075</name>
    <name evidence="5" type="ORF">IV40_GL000778</name>
</gene>